<keyword evidence="1" id="KW-0472">Membrane</keyword>
<sequence>MPRDTIRYLYLSKLVTIPRSSGAFLRLFLDQFLFSPIFIGFFLSTLVTLEGRPSQVIPKLEQVLSVIVSSSSSFLASLERKANDYRFGIAEH</sequence>
<keyword evidence="1" id="KW-1133">Transmembrane helix</keyword>
<evidence type="ECO:0000256" key="1">
    <source>
        <dbReference type="SAM" id="Phobius"/>
    </source>
</evidence>
<dbReference type="Gramene" id="CDP08562">
    <property type="protein sequence ID" value="CDP08562"/>
    <property type="gene ID" value="GSCOC_T00027529001"/>
</dbReference>
<keyword evidence="3" id="KW-1185">Reference proteome</keyword>
<keyword evidence="1" id="KW-0812">Transmembrane</keyword>
<evidence type="ECO:0000313" key="2">
    <source>
        <dbReference type="EMBL" id="CDP08562.1"/>
    </source>
</evidence>
<name>A0A068UJT3_COFCA</name>
<reference evidence="3" key="1">
    <citation type="journal article" date="2014" name="Science">
        <title>The coffee genome provides insight into the convergent evolution of caffeine biosynthesis.</title>
        <authorList>
            <person name="Denoeud F."/>
            <person name="Carretero-Paulet L."/>
            <person name="Dereeper A."/>
            <person name="Droc G."/>
            <person name="Guyot R."/>
            <person name="Pietrella M."/>
            <person name="Zheng C."/>
            <person name="Alberti A."/>
            <person name="Anthony F."/>
            <person name="Aprea G."/>
            <person name="Aury J.M."/>
            <person name="Bento P."/>
            <person name="Bernard M."/>
            <person name="Bocs S."/>
            <person name="Campa C."/>
            <person name="Cenci A."/>
            <person name="Combes M.C."/>
            <person name="Crouzillat D."/>
            <person name="Da Silva C."/>
            <person name="Daddiego L."/>
            <person name="De Bellis F."/>
            <person name="Dussert S."/>
            <person name="Garsmeur O."/>
            <person name="Gayraud T."/>
            <person name="Guignon V."/>
            <person name="Jahn K."/>
            <person name="Jamilloux V."/>
            <person name="Joet T."/>
            <person name="Labadie K."/>
            <person name="Lan T."/>
            <person name="Leclercq J."/>
            <person name="Lepelley M."/>
            <person name="Leroy T."/>
            <person name="Li L.T."/>
            <person name="Librado P."/>
            <person name="Lopez L."/>
            <person name="Munoz A."/>
            <person name="Noel B."/>
            <person name="Pallavicini A."/>
            <person name="Perrotta G."/>
            <person name="Poncet V."/>
            <person name="Pot D."/>
            <person name="Priyono X."/>
            <person name="Rigoreau M."/>
            <person name="Rouard M."/>
            <person name="Rozas J."/>
            <person name="Tranchant-Dubreuil C."/>
            <person name="VanBuren R."/>
            <person name="Zhang Q."/>
            <person name="Andrade A.C."/>
            <person name="Argout X."/>
            <person name="Bertrand B."/>
            <person name="de Kochko A."/>
            <person name="Graziosi G."/>
            <person name="Henry R.J."/>
            <person name="Jayarama X."/>
            <person name="Ming R."/>
            <person name="Nagai C."/>
            <person name="Rounsley S."/>
            <person name="Sankoff D."/>
            <person name="Giuliano G."/>
            <person name="Albert V.A."/>
            <person name="Wincker P."/>
            <person name="Lashermes P."/>
        </authorList>
    </citation>
    <scope>NUCLEOTIDE SEQUENCE [LARGE SCALE GENOMIC DNA]</scope>
    <source>
        <strain evidence="3">cv. DH200-94</strain>
    </source>
</reference>
<dbReference type="EMBL" id="HG739118">
    <property type="protein sequence ID" value="CDP08562.1"/>
    <property type="molecule type" value="Genomic_DNA"/>
</dbReference>
<dbReference type="PhylomeDB" id="A0A068UJT3"/>
<organism evidence="2 3">
    <name type="scientific">Coffea canephora</name>
    <name type="common">Robusta coffee</name>
    <dbReference type="NCBI Taxonomy" id="49390"/>
    <lineage>
        <taxon>Eukaryota</taxon>
        <taxon>Viridiplantae</taxon>
        <taxon>Streptophyta</taxon>
        <taxon>Embryophyta</taxon>
        <taxon>Tracheophyta</taxon>
        <taxon>Spermatophyta</taxon>
        <taxon>Magnoliopsida</taxon>
        <taxon>eudicotyledons</taxon>
        <taxon>Gunneridae</taxon>
        <taxon>Pentapetalae</taxon>
        <taxon>asterids</taxon>
        <taxon>lamiids</taxon>
        <taxon>Gentianales</taxon>
        <taxon>Rubiaceae</taxon>
        <taxon>Ixoroideae</taxon>
        <taxon>Gardenieae complex</taxon>
        <taxon>Bertiereae - Coffeeae clade</taxon>
        <taxon>Coffeeae</taxon>
        <taxon>Coffea</taxon>
    </lineage>
</organism>
<accession>A0A068UJT3</accession>
<dbReference type="InParanoid" id="A0A068UJT3"/>
<dbReference type="Proteomes" id="UP000295252">
    <property type="component" value="Chromosome IV"/>
</dbReference>
<gene>
    <name evidence="2" type="ORF">GSCOC_T00027529001</name>
</gene>
<dbReference type="AlphaFoldDB" id="A0A068UJT3"/>
<dbReference type="STRING" id="49390.A0A068UJT3"/>
<dbReference type="OrthoDB" id="430207at2759"/>
<proteinExistence type="predicted"/>
<evidence type="ECO:0000313" key="3">
    <source>
        <dbReference type="Proteomes" id="UP000295252"/>
    </source>
</evidence>
<protein>
    <submittedName>
        <fullName evidence="2">Uncharacterized protein</fullName>
    </submittedName>
</protein>
<feature type="transmembrane region" description="Helical" evidence="1">
    <location>
        <begin position="32"/>
        <end position="49"/>
    </location>
</feature>